<dbReference type="InterPro" id="IPR014710">
    <property type="entry name" value="RmlC-like_jellyroll"/>
</dbReference>
<keyword evidence="1" id="KW-0479">Metal-binding</keyword>
<keyword evidence="4" id="KW-0413">Isomerase</keyword>
<evidence type="ECO:0000313" key="4">
    <source>
        <dbReference type="EMBL" id="MCQ8193069.1"/>
    </source>
</evidence>
<dbReference type="Gene3D" id="2.60.120.10">
    <property type="entry name" value="Jelly Rolls"/>
    <property type="match status" value="2"/>
</dbReference>
<dbReference type="SUPFAM" id="SSF51182">
    <property type="entry name" value="RmlC-like cupins"/>
    <property type="match status" value="1"/>
</dbReference>
<organism evidence="4 5">
    <name type="scientific">Streptomyces rugosispiralis</name>
    <dbReference type="NCBI Taxonomy" id="2967341"/>
    <lineage>
        <taxon>Bacteria</taxon>
        <taxon>Bacillati</taxon>
        <taxon>Actinomycetota</taxon>
        <taxon>Actinomycetes</taxon>
        <taxon>Kitasatosporales</taxon>
        <taxon>Streptomycetaceae</taxon>
        <taxon>Streptomyces</taxon>
    </lineage>
</organism>
<dbReference type="Proteomes" id="UP001204746">
    <property type="component" value="Unassembled WGS sequence"/>
</dbReference>
<evidence type="ECO:0000256" key="1">
    <source>
        <dbReference type="ARBA" id="ARBA00022723"/>
    </source>
</evidence>
<dbReference type="PANTHER" id="PTHR42742">
    <property type="entry name" value="TRANSCRIPTIONAL REPRESSOR MPRA"/>
    <property type="match status" value="1"/>
</dbReference>
<dbReference type="InterPro" id="IPR016847">
    <property type="entry name" value="Man6P_Isoase_Firm_lng_prd"/>
</dbReference>
<dbReference type="PIRSF" id="PIRSF026713">
    <property type="entry name" value="PMI_Firm_long_prd"/>
    <property type="match status" value="1"/>
</dbReference>
<sequence length="620" mass="67151">MGESPQVKVKAPQYDPTPCYPVLADAVAVGWADAAGTLPKGTRVLAVDGPAVLDWAAVAAGLRAAFDDGRTRVEGDGRTRVEFADVRTAVRDWETVRRLTDSDELRDDPDFARLAGGDLSDLMDPAALAALEALAGRGGSGAGGSGVSEDDPGEDRAAEPDPGGSGPAGGGALRVLLGPGAALADADVLWWADLPKRYAEAAVKHGRGRNLAAPENEPPTLRRLLYIDWPLLDRHRDRMAERIDRWIDVTDTVIPTSISGQALRETCRSLATRPFRTRPTFNSTPWGGHWAQETLGHNPDAENTALGYELIAPESGVLLGDDASRCVEVPFQLVVALSPVEVLGPAVHEMFGTSFPVRFDYLDTVRGGNLSVHCHPRPDDMRDVFGWPYTQHETYYLMHAEGHSKVFLGLREGADVEAFHHSAHAADAHGTPFDIERYVQVFPAEAGQLYLVPAGTPHGSGEGNVVLEVSATPYLYSLRFYDWLRRDAADRQRAVHVEHAFRNLDPERSGGAVARELIQRPRPLRAGDGWTEEVLGALPAMFFQVHRIAVEPGRTAEQRTDGRFHVLTVVDGQGAVITTAAGHRHSVHYAETLAIPASVTAYHVHSQGPEPVRLVKAQVV</sequence>
<accession>A0ABT1V6Q3</accession>
<protein>
    <submittedName>
        <fullName evidence="4">Class I mannose-6-phosphate isomerase</fullName>
    </submittedName>
</protein>
<feature type="compositionally biased region" description="Gly residues" evidence="3">
    <location>
        <begin position="163"/>
        <end position="172"/>
    </location>
</feature>
<dbReference type="InterPro" id="IPR051804">
    <property type="entry name" value="Carb_Metab_Reg_Kinase/Isom"/>
</dbReference>
<comment type="caution">
    <text evidence="4">The sequence shown here is derived from an EMBL/GenBank/DDBJ whole genome shotgun (WGS) entry which is preliminary data.</text>
</comment>
<keyword evidence="2" id="KW-0862">Zinc</keyword>
<dbReference type="CDD" id="cd07010">
    <property type="entry name" value="cupin_PMI_type_I_N_bac"/>
    <property type="match status" value="1"/>
</dbReference>
<evidence type="ECO:0000313" key="5">
    <source>
        <dbReference type="Proteomes" id="UP001204746"/>
    </source>
</evidence>
<dbReference type="EMBL" id="JANIAA010000031">
    <property type="protein sequence ID" value="MCQ8193069.1"/>
    <property type="molecule type" value="Genomic_DNA"/>
</dbReference>
<dbReference type="GO" id="GO:0016853">
    <property type="term" value="F:isomerase activity"/>
    <property type="evidence" value="ECO:0007669"/>
    <property type="project" value="UniProtKB-KW"/>
</dbReference>
<reference evidence="4 5" key="1">
    <citation type="submission" date="2022-07" db="EMBL/GenBank/DDBJ databases">
        <authorList>
            <person name="Phongsopitanun W."/>
            <person name="Tanasupawat S."/>
        </authorList>
    </citation>
    <scope>NUCLEOTIDE SEQUENCE [LARGE SCALE GENOMIC DNA]</scope>
    <source>
        <strain evidence="4 5">RCU-064</strain>
    </source>
</reference>
<evidence type="ECO:0000256" key="3">
    <source>
        <dbReference type="SAM" id="MobiDB-lite"/>
    </source>
</evidence>
<dbReference type="RefSeq" id="WP_256653918.1">
    <property type="nucleotide sequence ID" value="NZ_JANIAA010000031.1"/>
</dbReference>
<dbReference type="PANTHER" id="PTHR42742:SF3">
    <property type="entry name" value="FRUCTOKINASE"/>
    <property type="match status" value="1"/>
</dbReference>
<feature type="region of interest" description="Disordered" evidence="3">
    <location>
        <begin position="138"/>
        <end position="172"/>
    </location>
</feature>
<gene>
    <name evidence="4" type="ORF">NP777_33405</name>
</gene>
<proteinExistence type="predicted"/>
<evidence type="ECO:0000256" key="2">
    <source>
        <dbReference type="ARBA" id="ARBA00022833"/>
    </source>
</evidence>
<name>A0ABT1V6Q3_9ACTN</name>
<dbReference type="InterPro" id="IPR011051">
    <property type="entry name" value="RmlC_Cupin_sf"/>
</dbReference>
<keyword evidence="5" id="KW-1185">Reference proteome</keyword>